<evidence type="ECO:0000313" key="2">
    <source>
        <dbReference type="Proteomes" id="UP000184196"/>
    </source>
</evidence>
<organism evidence="1 2">
    <name type="scientific">Desulfofundulus australicus DSM 11792</name>
    <dbReference type="NCBI Taxonomy" id="1121425"/>
    <lineage>
        <taxon>Bacteria</taxon>
        <taxon>Bacillati</taxon>
        <taxon>Bacillota</taxon>
        <taxon>Clostridia</taxon>
        <taxon>Eubacteriales</taxon>
        <taxon>Peptococcaceae</taxon>
        <taxon>Desulfofundulus</taxon>
    </lineage>
</organism>
<dbReference type="EMBL" id="FQUW01000025">
    <property type="protein sequence ID" value="SHF36839.1"/>
    <property type="molecule type" value="Genomic_DNA"/>
</dbReference>
<proteinExistence type="predicted"/>
<accession>A0A1M5B2Z8</accession>
<reference evidence="2" key="1">
    <citation type="submission" date="2016-11" db="EMBL/GenBank/DDBJ databases">
        <authorList>
            <person name="Varghese N."/>
            <person name="Submissions S."/>
        </authorList>
    </citation>
    <scope>NUCLEOTIDE SEQUENCE [LARGE SCALE GENOMIC DNA]</scope>
    <source>
        <strain evidence="2">DSM 11792</strain>
    </source>
</reference>
<dbReference type="Proteomes" id="UP000184196">
    <property type="component" value="Unassembled WGS sequence"/>
</dbReference>
<sequence length="50" mass="5350">MLRDDKTSRTKERENDNTICPALEGSAGCPADNTITSGSCTECVEADDDL</sequence>
<dbReference type="AlphaFoldDB" id="A0A1M5B2Z8"/>
<gene>
    <name evidence="1" type="ORF">SAMN02745218_02074</name>
</gene>
<dbReference type="RefSeq" id="WP_157832971.1">
    <property type="nucleotide sequence ID" value="NZ_FQUW01000025.1"/>
</dbReference>
<name>A0A1M5B2Z8_9FIRM</name>
<keyword evidence="2" id="KW-1185">Reference proteome</keyword>
<protein>
    <submittedName>
        <fullName evidence="1">Uncharacterized protein</fullName>
    </submittedName>
</protein>
<evidence type="ECO:0000313" key="1">
    <source>
        <dbReference type="EMBL" id="SHF36839.1"/>
    </source>
</evidence>